<protein>
    <submittedName>
        <fullName evidence="1">Uncharacterized protein</fullName>
    </submittedName>
</protein>
<evidence type="ECO:0000313" key="1">
    <source>
        <dbReference type="EMBL" id="RLW06953.1"/>
    </source>
</evidence>
<name>A0A3L8SRA9_CHLGU</name>
<keyword evidence="2" id="KW-1185">Reference proteome</keyword>
<reference evidence="1 2" key="1">
    <citation type="journal article" date="2018" name="Proc. R. Soc. B">
        <title>A non-coding region near Follistatin controls head colour polymorphism in the Gouldian finch.</title>
        <authorList>
            <person name="Toomey M.B."/>
            <person name="Marques C.I."/>
            <person name="Andrade P."/>
            <person name="Araujo P.M."/>
            <person name="Sabatino S."/>
            <person name="Gazda M.A."/>
            <person name="Afonso S."/>
            <person name="Lopes R.J."/>
            <person name="Corbo J.C."/>
            <person name="Carneiro M."/>
        </authorList>
    </citation>
    <scope>NUCLEOTIDE SEQUENCE [LARGE SCALE GENOMIC DNA]</scope>
    <source>
        <strain evidence="1">Red01</strain>
        <tissue evidence="1">Muscle</tissue>
    </source>
</reference>
<dbReference type="EMBL" id="QUSF01000008">
    <property type="protein sequence ID" value="RLW06953.1"/>
    <property type="molecule type" value="Genomic_DNA"/>
</dbReference>
<proteinExistence type="predicted"/>
<organism evidence="1 2">
    <name type="scientific">Chloebia gouldiae</name>
    <name type="common">Gouldian finch</name>
    <name type="synonym">Erythrura gouldiae</name>
    <dbReference type="NCBI Taxonomy" id="44316"/>
    <lineage>
        <taxon>Eukaryota</taxon>
        <taxon>Metazoa</taxon>
        <taxon>Chordata</taxon>
        <taxon>Craniata</taxon>
        <taxon>Vertebrata</taxon>
        <taxon>Euteleostomi</taxon>
        <taxon>Archelosauria</taxon>
        <taxon>Archosauria</taxon>
        <taxon>Dinosauria</taxon>
        <taxon>Saurischia</taxon>
        <taxon>Theropoda</taxon>
        <taxon>Coelurosauria</taxon>
        <taxon>Aves</taxon>
        <taxon>Neognathae</taxon>
        <taxon>Neoaves</taxon>
        <taxon>Telluraves</taxon>
        <taxon>Australaves</taxon>
        <taxon>Passeriformes</taxon>
        <taxon>Passeroidea</taxon>
        <taxon>Passeridae</taxon>
        <taxon>Chloebia</taxon>
    </lineage>
</organism>
<sequence>MLWKGWSLAPVGMSRGICVSTECSQQALLDMMGGKSLSPNWVCCTFKAGNVLDVAPPQAVCKTGAVQVNVSWKAVETFLLKLVLLDSGRMQTCASVWKRPDCWQQQHCFLPGLRLLRAPASLQLNAELPEDAGLCKLKSCRNWLMLDHVSQHRGVTVPRRGVAQTLEVLL</sequence>
<evidence type="ECO:0000313" key="2">
    <source>
        <dbReference type="Proteomes" id="UP000276834"/>
    </source>
</evidence>
<accession>A0A3L8SRA9</accession>
<dbReference type="AlphaFoldDB" id="A0A3L8SRA9"/>
<gene>
    <name evidence="1" type="ORF">DV515_00004127</name>
</gene>
<dbReference type="Proteomes" id="UP000276834">
    <property type="component" value="Unassembled WGS sequence"/>
</dbReference>
<comment type="caution">
    <text evidence="1">The sequence shown here is derived from an EMBL/GenBank/DDBJ whole genome shotgun (WGS) entry which is preliminary data.</text>
</comment>